<name>A0AAE0A483_9ROSI</name>
<proteinExistence type="predicted"/>
<organism evidence="1 2">
    <name type="scientific">Dipteronia sinensis</name>
    <dbReference type="NCBI Taxonomy" id="43782"/>
    <lineage>
        <taxon>Eukaryota</taxon>
        <taxon>Viridiplantae</taxon>
        <taxon>Streptophyta</taxon>
        <taxon>Embryophyta</taxon>
        <taxon>Tracheophyta</taxon>
        <taxon>Spermatophyta</taxon>
        <taxon>Magnoliopsida</taxon>
        <taxon>eudicotyledons</taxon>
        <taxon>Gunneridae</taxon>
        <taxon>Pentapetalae</taxon>
        <taxon>rosids</taxon>
        <taxon>malvids</taxon>
        <taxon>Sapindales</taxon>
        <taxon>Sapindaceae</taxon>
        <taxon>Hippocastanoideae</taxon>
        <taxon>Acereae</taxon>
        <taxon>Dipteronia</taxon>
    </lineage>
</organism>
<dbReference type="EMBL" id="JANJYJ010000007">
    <property type="protein sequence ID" value="KAK3200359.1"/>
    <property type="molecule type" value="Genomic_DNA"/>
</dbReference>
<keyword evidence="2" id="KW-1185">Reference proteome</keyword>
<sequence length="170" mass="18775">MLEKVAKLIMIVRLLCLEGWKREVLTSVVGQPVRKLVVRLQMIVRLLAWGSVVKNRTDVSKIRKASVTKAKIHDGGFFESNSIKVFGSNDGSSRGVAVSGNQVIYINFDKGGGLLGSGLSSIDGPAIDIYVDLGDLEHLFEKGRWGKSVLLRAFPKDRQKKTFFLPEFIG</sequence>
<evidence type="ECO:0000313" key="2">
    <source>
        <dbReference type="Proteomes" id="UP001281410"/>
    </source>
</evidence>
<dbReference type="Proteomes" id="UP001281410">
    <property type="component" value="Unassembled WGS sequence"/>
</dbReference>
<dbReference type="AlphaFoldDB" id="A0AAE0A483"/>
<gene>
    <name evidence="1" type="ORF">Dsin_023774</name>
</gene>
<protein>
    <submittedName>
        <fullName evidence="1">Uncharacterized protein</fullName>
    </submittedName>
</protein>
<comment type="caution">
    <text evidence="1">The sequence shown here is derived from an EMBL/GenBank/DDBJ whole genome shotgun (WGS) entry which is preliminary data.</text>
</comment>
<evidence type="ECO:0000313" key="1">
    <source>
        <dbReference type="EMBL" id="KAK3200359.1"/>
    </source>
</evidence>
<accession>A0AAE0A483</accession>
<reference evidence="1" key="1">
    <citation type="journal article" date="2023" name="Plant J.">
        <title>Genome sequences and population genomics provide insights into the demographic history, inbreeding, and mutation load of two 'living fossil' tree species of Dipteronia.</title>
        <authorList>
            <person name="Feng Y."/>
            <person name="Comes H.P."/>
            <person name="Chen J."/>
            <person name="Zhu S."/>
            <person name="Lu R."/>
            <person name="Zhang X."/>
            <person name="Li P."/>
            <person name="Qiu J."/>
            <person name="Olsen K.M."/>
            <person name="Qiu Y."/>
        </authorList>
    </citation>
    <scope>NUCLEOTIDE SEQUENCE</scope>
    <source>
        <strain evidence="1">NBL</strain>
    </source>
</reference>